<name>A0A392UVI7_9FABA</name>
<dbReference type="Proteomes" id="UP000265520">
    <property type="component" value="Unassembled WGS sequence"/>
</dbReference>
<evidence type="ECO:0000313" key="2">
    <source>
        <dbReference type="Proteomes" id="UP000265520"/>
    </source>
</evidence>
<reference evidence="1 2" key="1">
    <citation type="journal article" date="2018" name="Front. Plant Sci.">
        <title>Red Clover (Trifolium pratense) and Zigzag Clover (T. medium) - A Picture of Genomic Similarities and Differences.</title>
        <authorList>
            <person name="Dluhosova J."/>
            <person name="Istvanek J."/>
            <person name="Nedelnik J."/>
            <person name="Repkova J."/>
        </authorList>
    </citation>
    <scope>NUCLEOTIDE SEQUENCE [LARGE SCALE GENOMIC DNA]</scope>
    <source>
        <strain evidence="2">cv. 10/8</strain>
        <tissue evidence="1">Leaf</tissue>
    </source>
</reference>
<organism evidence="1 2">
    <name type="scientific">Trifolium medium</name>
    <dbReference type="NCBI Taxonomy" id="97028"/>
    <lineage>
        <taxon>Eukaryota</taxon>
        <taxon>Viridiplantae</taxon>
        <taxon>Streptophyta</taxon>
        <taxon>Embryophyta</taxon>
        <taxon>Tracheophyta</taxon>
        <taxon>Spermatophyta</taxon>
        <taxon>Magnoliopsida</taxon>
        <taxon>eudicotyledons</taxon>
        <taxon>Gunneridae</taxon>
        <taxon>Pentapetalae</taxon>
        <taxon>rosids</taxon>
        <taxon>fabids</taxon>
        <taxon>Fabales</taxon>
        <taxon>Fabaceae</taxon>
        <taxon>Papilionoideae</taxon>
        <taxon>50 kb inversion clade</taxon>
        <taxon>NPAAA clade</taxon>
        <taxon>Hologalegina</taxon>
        <taxon>IRL clade</taxon>
        <taxon>Trifolieae</taxon>
        <taxon>Trifolium</taxon>
    </lineage>
</organism>
<comment type="caution">
    <text evidence="1">The sequence shown here is derived from an EMBL/GenBank/DDBJ whole genome shotgun (WGS) entry which is preliminary data.</text>
</comment>
<dbReference type="AlphaFoldDB" id="A0A392UVI7"/>
<keyword evidence="2" id="KW-1185">Reference proteome</keyword>
<sequence>MLAGHRLTSPDGDFLLPYFRQLSPALAGREVMCLACLFDDFEC</sequence>
<proteinExistence type="predicted"/>
<dbReference type="EMBL" id="LXQA010986081">
    <property type="protein sequence ID" value="MCI80016.1"/>
    <property type="molecule type" value="Genomic_DNA"/>
</dbReference>
<feature type="non-terminal residue" evidence="1">
    <location>
        <position position="43"/>
    </location>
</feature>
<accession>A0A392UVI7</accession>
<protein>
    <submittedName>
        <fullName evidence="1">Uncharacterized protein</fullName>
    </submittedName>
</protein>
<evidence type="ECO:0000313" key="1">
    <source>
        <dbReference type="EMBL" id="MCI80016.1"/>
    </source>
</evidence>